<dbReference type="Gene3D" id="4.10.280.10">
    <property type="entry name" value="Helix-loop-helix DNA-binding domain"/>
    <property type="match status" value="1"/>
</dbReference>
<dbReference type="InParanoid" id="A0A0D2X371"/>
<sequence length="551" mass="58645">MDAAAMTAPPAATTTALLQPVCTVPLLSASSILDGYDPFHVSQELTAFGIDDPTLAFLLNPFACDHHDHDQDQDHDHDHDQDHDHDHEHSDHHHDGHQQAGNAGDTRTGAAAAATSSTDLAPIRSDGFPPSVVLQQPPSSHHLQALPNTSPSTSLTQAQAMVAPMWTMKSEAAAAKHLQPAPAAALSEPLRKHHHHHGHCHHHMYHGPNASAAMAEATAAALAATSLTSSQATTPSDASPLDFGDESDGSDDLDAEDMMQYHNEITACLCDLHNAVATSSDESTLLFAHPDGSGPLSVPQSTNIPVAMGGFSGVPPSTPQAVKPSGARVLCPLHPAPGRAQSGPVANAAHQQQRAPVAPAAPTPTPAAIAPSASSSAPPVILAAPHTTSLLASKSNYLQISEGHAFNLGVDFNPDMVKAVEDRKVMHKTSERRRRHDMQDGYSQLKQLVPLPRAKKDRRSSKATVLLDTVEYVKKLQYECAQWQLKYEHLHEENQELKKALSAMTGGILKHVQTNSCGTTAAHATHDHYHAQQQSEHHGHQHGGDAYGHAP</sequence>
<keyword evidence="4" id="KW-0804">Transcription</keyword>
<evidence type="ECO:0000256" key="1">
    <source>
        <dbReference type="ARBA" id="ARBA00004123"/>
    </source>
</evidence>
<dbReference type="PROSITE" id="PS50888">
    <property type="entry name" value="BHLH"/>
    <property type="match status" value="1"/>
</dbReference>
<name>A0A0D2X371_CAPO3</name>
<dbReference type="RefSeq" id="XP_004347289.1">
    <property type="nucleotide sequence ID" value="XM_004347239.2"/>
</dbReference>
<dbReference type="OrthoDB" id="5344169at2759"/>
<reference evidence="10" key="1">
    <citation type="submission" date="2011-02" db="EMBL/GenBank/DDBJ databases">
        <title>The Genome Sequence of Capsaspora owczarzaki ATCC 30864.</title>
        <authorList>
            <person name="Russ C."/>
            <person name="Cuomo C."/>
            <person name="Burger G."/>
            <person name="Gray M.W."/>
            <person name="Holland P.W.H."/>
            <person name="King N."/>
            <person name="Lang F.B.F."/>
            <person name="Roger A.J."/>
            <person name="Ruiz-Trillo I."/>
            <person name="Young S.K."/>
            <person name="Zeng Q."/>
            <person name="Gargeya S."/>
            <person name="Alvarado L."/>
            <person name="Berlin A."/>
            <person name="Chapman S.B."/>
            <person name="Chen Z."/>
            <person name="Freedman E."/>
            <person name="Gellesch M."/>
            <person name="Goldberg J."/>
            <person name="Griggs A."/>
            <person name="Gujja S."/>
            <person name="Heilman E."/>
            <person name="Heiman D."/>
            <person name="Howarth C."/>
            <person name="Mehta T."/>
            <person name="Neiman D."/>
            <person name="Pearson M."/>
            <person name="Roberts A."/>
            <person name="Saif S."/>
            <person name="Shea T."/>
            <person name="Shenoy N."/>
            <person name="Sisk P."/>
            <person name="Stolte C."/>
            <person name="Sykes S."/>
            <person name="White J."/>
            <person name="Yandava C."/>
            <person name="Haas B."/>
            <person name="Nusbaum C."/>
            <person name="Birren B."/>
        </authorList>
    </citation>
    <scope>NUCLEOTIDE SEQUENCE</scope>
    <source>
        <strain evidence="10">ATCC 30864</strain>
    </source>
</reference>
<dbReference type="GO" id="GO:0000981">
    <property type="term" value="F:DNA-binding transcription factor activity, RNA polymerase II-specific"/>
    <property type="evidence" value="ECO:0007669"/>
    <property type="project" value="TreeGrafter"/>
</dbReference>
<dbReference type="PANTHER" id="PTHR15741">
    <property type="entry name" value="BASIC HELIX-LOOP-HELIX ZIP TRANSCRIPTION FACTOR"/>
    <property type="match status" value="1"/>
</dbReference>
<feature type="domain" description="BHLH" evidence="8">
    <location>
        <begin position="422"/>
        <end position="476"/>
    </location>
</feature>
<evidence type="ECO:0000313" key="9">
    <source>
        <dbReference type="EMBL" id="KJE93799.1"/>
    </source>
</evidence>
<protein>
    <recommendedName>
        <fullName evidence="8">BHLH domain-containing protein</fullName>
    </recommendedName>
</protein>
<dbReference type="EMBL" id="KE346366">
    <property type="protein sequence ID" value="KJE93799.1"/>
    <property type="molecule type" value="Genomic_DNA"/>
</dbReference>
<dbReference type="InterPro" id="IPR052207">
    <property type="entry name" value="Max-like/E-box_TFs"/>
</dbReference>
<evidence type="ECO:0000313" key="10">
    <source>
        <dbReference type="Proteomes" id="UP000008743"/>
    </source>
</evidence>
<evidence type="ECO:0000256" key="7">
    <source>
        <dbReference type="SAM" id="MobiDB-lite"/>
    </source>
</evidence>
<feature type="compositionally biased region" description="Low complexity" evidence="7">
    <location>
        <begin position="129"/>
        <end position="140"/>
    </location>
</feature>
<dbReference type="GO" id="GO:0005634">
    <property type="term" value="C:nucleus"/>
    <property type="evidence" value="ECO:0007669"/>
    <property type="project" value="UniProtKB-SubCell"/>
</dbReference>
<keyword evidence="3" id="KW-0238">DNA-binding</keyword>
<proteinExistence type="predicted"/>
<keyword evidence="6" id="KW-0175">Coiled coil</keyword>
<evidence type="ECO:0000256" key="6">
    <source>
        <dbReference type="SAM" id="Coils"/>
    </source>
</evidence>
<feature type="compositionally biased region" description="Basic and acidic residues" evidence="7">
    <location>
        <begin position="526"/>
        <end position="538"/>
    </location>
</feature>
<evidence type="ECO:0000256" key="2">
    <source>
        <dbReference type="ARBA" id="ARBA00023015"/>
    </source>
</evidence>
<dbReference type="Proteomes" id="UP000008743">
    <property type="component" value="Unassembled WGS sequence"/>
</dbReference>
<evidence type="ECO:0000256" key="4">
    <source>
        <dbReference type="ARBA" id="ARBA00023163"/>
    </source>
</evidence>
<evidence type="ECO:0000259" key="8">
    <source>
        <dbReference type="PROSITE" id="PS50888"/>
    </source>
</evidence>
<dbReference type="AlphaFoldDB" id="A0A0D2X371"/>
<dbReference type="GO" id="GO:0046983">
    <property type="term" value="F:protein dimerization activity"/>
    <property type="evidence" value="ECO:0007669"/>
    <property type="project" value="InterPro"/>
</dbReference>
<evidence type="ECO:0000256" key="3">
    <source>
        <dbReference type="ARBA" id="ARBA00023125"/>
    </source>
</evidence>
<feature type="compositionally biased region" description="Acidic residues" evidence="7">
    <location>
        <begin position="243"/>
        <end position="254"/>
    </location>
</feature>
<organism evidence="9 10">
    <name type="scientific">Capsaspora owczarzaki (strain ATCC 30864)</name>
    <dbReference type="NCBI Taxonomy" id="595528"/>
    <lineage>
        <taxon>Eukaryota</taxon>
        <taxon>Filasterea</taxon>
        <taxon>Capsaspora</taxon>
    </lineage>
</organism>
<dbReference type="PANTHER" id="PTHR15741:SF27">
    <property type="entry name" value="TRANSCRIPTION FACTOR AP-4"/>
    <property type="match status" value="1"/>
</dbReference>
<dbReference type="SUPFAM" id="SSF47459">
    <property type="entry name" value="HLH, helix-loop-helix DNA-binding domain"/>
    <property type="match status" value="1"/>
</dbReference>
<keyword evidence="2" id="KW-0805">Transcription regulation</keyword>
<feature type="compositionally biased region" description="Polar residues" evidence="7">
    <location>
        <begin position="146"/>
        <end position="155"/>
    </location>
</feature>
<keyword evidence="5" id="KW-0539">Nucleus</keyword>
<evidence type="ECO:0000256" key="5">
    <source>
        <dbReference type="ARBA" id="ARBA00023242"/>
    </source>
</evidence>
<dbReference type="GO" id="GO:0000978">
    <property type="term" value="F:RNA polymerase II cis-regulatory region sequence-specific DNA binding"/>
    <property type="evidence" value="ECO:0007669"/>
    <property type="project" value="TreeGrafter"/>
</dbReference>
<feature type="region of interest" description="Disordered" evidence="7">
    <location>
        <begin position="526"/>
        <end position="551"/>
    </location>
</feature>
<feature type="compositionally biased region" description="Low complexity" evidence="7">
    <location>
        <begin position="226"/>
        <end position="236"/>
    </location>
</feature>
<feature type="region of interest" description="Disordered" evidence="7">
    <location>
        <begin position="68"/>
        <end position="155"/>
    </location>
</feature>
<dbReference type="OMA" id="HNEITAC"/>
<dbReference type="InterPro" id="IPR011598">
    <property type="entry name" value="bHLH_dom"/>
</dbReference>
<feature type="coiled-coil region" evidence="6">
    <location>
        <begin position="473"/>
        <end position="500"/>
    </location>
</feature>
<dbReference type="SMART" id="SM00353">
    <property type="entry name" value="HLH"/>
    <property type="match status" value="1"/>
</dbReference>
<dbReference type="Pfam" id="PF00010">
    <property type="entry name" value="HLH"/>
    <property type="match status" value="1"/>
</dbReference>
<dbReference type="STRING" id="595528.A0A0D2X371"/>
<dbReference type="InterPro" id="IPR036638">
    <property type="entry name" value="HLH_DNA-bd_sf"/>
</dbReference>
<dbReference type="CDD" id="cd11405">
    <property type="entry name" value="bHLHzip_MLXIP_like"/>
    <property type="match status" value="1"/>
</dbReference>
<comment type="subcellular location">
    <subcellularLocation>
        <location evidence="1">Nucleus</location>
    </subcellularLocation>
</comment>
<feature type="region of interest" description="Disordered" evidence="7">
    <location>
        <begin position="226"/>
        <end position="254"/>
    </location>
</feature>
<accession>A0A0D2X371</accession>
<feature type="compositionally biased region" description="Low complexity" evidence="7">
    <location>
        <begin position="98"/>
        <end position="115"/>
    </location>
</feature>
<feature type="compositionally biased region" description="Basic and acidic residues" evidence="7">
    <location>
        <begin position="68"/>
        <end position="97"/>
    </location>
</feature>
<keyword evidence="10" id="KW-1185">Reference proteome</keyword>
<gene>
    <name evidence="9" type="ORF">CAOG_004542</name>
</gene>